<dbReference type="GeneID" id="71984844"/>
<gene>
    <name evidence="14" type="ORF">CLAFUR5_04966</name>
</gene>
<reference evidence="14" key="1">
    <citation type="submission" date="2021-12" db="EMBL/GenBank/DDBJ databases">
        <authorList>
            <person name="Zaccaron A."/>
            <person name="Stergiopoulos I."/>
        </authorList>
    </citation>
    <scope>NUCLEOTIDE SEQUENCE</scope>
    <source>
        <strain evidence="14">Race5_Kim</strain>
    </source>
</reference>
<keyword evidence="11" id="KW-0472">Membrane</keyword>
<accession>A0A9Q8LEC7</accession>
<evidence type="ECO:0000256" key="10">
    <source>
        <dbReference type="ARBA" id="ARBA00022989"/>
    </source>
</evidence>
<dbReference type="PROSITE" id="PS50089">
    <property type="entry name" value="ZF_RING_2"/>
    <property type="match status" value="1"/>
</dbReference>
<sequence length="317" mass="36113">MDLELQNILRSVRDGDLILINGASIPSTCSHFRPTYLDHLLVVVNNAERIRRGEDPFFVLVAPINARDARDLLLPNQPMIWSFNYSVRRVQALPIEQFMRRGFSSVILRPSIEVLRATIWQGQCPFECDRGTIRITPRTSRELGIFVSHGRALGNSWTLCPYCMDPELFQNHEEMVQNWSRISMFNIQQIHTHVRQVNHQRRLLHFRPFPLNIDLPTLASGTQTYLVMQYQGSAHQHPHAAEIGSSAGLISKPASYFMVTGVMVPGDDDCVVCKDIFNENDPVVELPCGHRFHCDCLAPWLDQGNRTCPTCRAVVPE</sequence>
<dbReference type="AlphaFoldDB" id="A0A9Q8LEC7"/>
<organism evidence="14 15">
    <name type="scientific">Passalora fulva</name>
    <name type="common">Tomato leaf mold</name>
    <name type="synonym">Cladosporium fulvum</name>
    <dbReference type="NCBI Taxonomy" id="5499"/>
    <lineage>
        <taxon>Eukaryota</taxon>
        <taxon>Fungi</taxon>
        <taxon>Dikarya</taxon>
        <taxon>Ascomycota</taxon>
        <taxon>Pezizomycotina</taxon>
        <taxon>Dothideomycetes</taxon>
        <taxon>Dothideomycetidae</taxon>
        <taxon>Mycosphaerellales</taxon>
        <taxon>Mycosphaerellaceae</taxon>
        <taxon>Fulvia</taxon>
    </lineage>
</organism>
<evidence type="ECO:0000256" key="9">
    <source>
        <dbReference type="ARBA" id="ARBA00022833"/>
    </source>
</evidence>
<evidence type="ECO:0000256" key="4">
    <source>
        <dbReference type="ARBA" id="ARBA00022679"/>
    </source>
</evidence>
<dbReference type="InterPro" id="IPR001841">
    <property type="entry name" value="Znf_RING"/>
</dbReference>
<comment type="catalytic activity">
    <reaction evidence="1">
        <text>S-ubiquitinyl-[E2 ubiquitin-conjugating enzyme]-L-cysteine + [acceptor protein]-L-lysine = [E2 ubiquitin-conjugating enzyme]-L-cysteine + N(6)-ubiquitinyl-[acceptor protein]-L-lysine.</text>
        <dbReference type="EC" id="2.3.2.27"/>
    </reaction>
</comment>
<dbReference type="Pfam" id="PF13639">
    <property type="entry name" value="zf-RING_2"/>
    <property type="match status" value="1"/>
</dbReference>
<name>A0A9Q8LEC7_PASFU</name>
<dbReference type="SUPFAM" id="SSF57850">
    <property type="entry name" value="RING/U-box"/>
    <property type="match status" value="1"/>
</dbReference>
<evidence type="ECO:0000256" key="7">
    <source>
        <dbReference type="ARBA" id="ARBA00022771"/>
    </source>
</evidence>
<dbReference type="PANTHER" id="PTHR45977">
    <property type="entry name" value="TARGET OF ERK KINASE MPK-1"/>
    <property type="match status" value="1"/>
</dbReference>
<dbReference type="GO" id="GO:0008270">
    <property type="term" value="F:zinc ion binding"/>
    <property type="evidence" value="ECO:0007669"/>
    <property type="project" value="UniProtKB-KW"/>
</dbReference>
<dbReference type="GO" id="GO:0016567">
    <property type="term" value="P:protein ubiquitination"/>
    <property type="evidence" value="ECO:0007669"/>
    <property type="project" value="TreeGrafter"/>
</dbReference>
<dbReference type="GO" id="GO:0016020">
    <property type="term" value="C:membrane"/>
    <property type="evidence" value="ECO:0007669"/>
    <property type="project" value="UniProtKB-SubCell"/>
</dbReference>
<evidence type="ECO:0000313" key="15">
    <source>
        <dbReference type="Proteomes" id="UP000756132"/>
    </source>
</evidence>
<evidence type="ECO:0000256" key="1">
    <source>
        <dbReference type="ARBA" id="ARBA00000900"/>
    </source>
</evidence>
<evidence type="ECO:0000256" key="11">
    <source>
        <dbReference type="ARBA" id="ARBA00023136"/>
    </source>
</evidence>
<evidence type="ECO:0000256" key="12">
    <source>
        <dbReference type="PROSITE-ProRule" id="PRU00175"/>
    </source>
</evidence>
<evidence type="ECO:0000256" key="6">
    <source>
        <dbReference type="ARBA" id="ARBA00022723"/>
    </source>
</evidence>
<keyword evidence="4" id="KW-0808">Transferase</keyword>
<dbReference type="RefSeq" id="XP_047760232.1">
    <property type="nucleotide sequence ID" value="XM_047904114.1"/>
</dbReference>
<dbReference type="KEGG" id="ffu:CLAFUR5_04966"/>
<keyword evidence="7 12" id="KW-0863">Zinc-finger</keyword>
<evidence type="ECO:0000256" key="2">
    <source>
        <dbReference type="ARBA" id="ARBA00004141"/>
    </source>
</evidence>
<keyword evidence="15" id="KW-1185">Reference proteome</keyword>
<dbReference type="OrthoDB" id="3642276at2759"/>
<dbReference type="SMART" id="SM00184">
    <property type="entry name" value="RING"/>
    <property type="match status" value="1"/>
</dbReference>
<dbReference type="GO" id="GO:0061630">
    <property type="term" value="F:ubiquitin protein ligase activity"/>
    <property type="evidence" value="ECO:0007669"/>
    <property type="project" value="UniProtKB-EC"/>
</dbReference>
<evidence type="ECO:0000256" key="8">
    <source>
        <dbReference type="ARBA" id="ARBA00022786"/>
    </source>
</evidence>
<dbReference type="CDD" id="cd16454">
    <property type="entry name" value="RING-H2_PA-TM-RING"/>
    <property type="match status" value="1"/>
</dbReference>
<keyword evidence="9" id="KW-0862">Zinc</keyword>
<reference evidence="14" key="2">
    <citation type="journal article" date="2022" name="Microb. Genom.">
        <title>A chromosome-scale genome assembly of the tomato pathogen Cladosporium fulvum reveals a compartmentalized genome architecture and the presence of a dispensable chromosome.</title>
        <authorList>
            <person name="Zaccaron A.Z."/>
            <person name="Chen L.H."/>
            <person name="Samaras A."/>
            <person name="Stergiopoulos I."/>
        </authorList>
    </citation>
    <scope>NUCLEOTIDE SEQUENCE</scope>
    <source>
        <strain evidence="14">Race5_Kim</strain>
    </source>
</reference>
<dbReference type="Proteomes" id="UP000756132">
    <property type="component" value="Chromosome 4"/>
</dbReference>
<dbReference type="PANTHER" id="PTHR45977:SF4">
    <property type="entry name" value="RING-TYPE DOMAIN-CONTAINING PROTEIN"/>
    <property type="match status" value="1"/>
</dbReference>
<dbReference type="EMBL" id="CP090166">
    <property type="protein sequence ID" value="UJO15866.1"/>
    <property type="molecule type" value="Genomic_DNA"/>
</dbReference>
<evidence type="ECO:0000259" key="13">
    <source>
        <dbReference type="PROSITE" id="PS50089"/>
    </source>
</evidence>
<keyword evidence="6" id="KW-0479">Metal-binding</keyword>
<keyword evidence="5" id="KW-0812">Transmembrane</keyword>
<keyword evidence="10" id="KW-1133">Transmembrane helix</keyword>
<evidence type="ECO:0000256" key="5">
    <source>
        <dbReference type="ARBA" id="ARBA00022692"/>
    </source>
</evidence>
<evidence type="ECO:0000256" key="3">
    <source>
        <dbReference type="ARBA" id="ARBA00012483"/>
    </source>
</evidence>
<proteinExistence type="predicted"/>
<feature type="domain" description="RING-type" evidence="13">
    <location>
        <begin position="270"/>
        <end position="312"/>
    </location>
</feature>
<keyword evidence="8" id="KW-0833">Ubl conjugation pathway</keyword>
<dbReference type="EC" id="2.3.2.27" evidence="3"/>
<dbReference type="InterPro" id="IPR013083">
    <property type="entry name" value="Znf_RING/FYVE/PHD"/>
</dbReference>
<evidence type="ECO:0000313" key="14">
    <source>
        <dbReference type="EMBL" id="UJO15866.1"/>
    </source>
</evidence>
<dbReference type="Gene3D" id="3.30.40.10">
    <property type="entry name" value="Zinc/RING finger domain, C3HC4 (zinc finger)"/>
    <property type="match status" value="1"/>
</dbReference>
<comment type="subcellular location">
    <subcellularLocation>
        <location evidence="2">Membrane</location>
        <topology evidence="2">Multi-pass membrane protein</topology>
    </subcellularLocation>
</comment>
<protein>
    <recommendedName>
        <fullName evidence="3">RING-type E3 ubiquitin transferase</fullName>
        <ecNumber evidence="3">2.3.2.27</ecNumber>
    </recommendedName>
</protein>
<dbReference type="GO" id="GO:0006511">
    <property type="term" value="P:ubiquitin-dependent protein catabolic process"/>
    <property type="evidence" value="ECO:0007669"/>
    <property type="project" value="TreeGrafter"/>
</dbReference>